<evidence type="ECO:0000313" key="3">
    <source>
        <dbReference type="Proteomes" id="UP000605970"/>
    </source>
</evidence>
<keyword evidence="3" id="KW-1185">Reference proteome</keyword>
<organism evidence="2 3">
    <name type="scientific">Meloidogyne graminicola</name>
    <dbReference type="NCBI Taxonomy" id="189291"/>
    <lineage>
        <taxon>Eukaryota</taxon>
        <taxon>Metazoa</taxon>
        <taxon>Ecdysozoa</taxon>
        <taxon>Nematoda</taxon>
        <taxon>Chromadorea</taxon>
        <taxon>Rhabditida</taxon>
        <taxon>Tylenchina</taxon>
        <taxon>Tylenchomorpha</taxon>
        <taxon>Tylenchoidea</taxon>
        <taxon>Meloidogynidae</taxon>
        <taxon>Meloidogyninae</taxon>
        <taxon>Meloidogyne</taxon>
    </lineage>
</organism>
<feature type="chain" id="PRO_5035910282" description="Secreted protein" evidence="1">
    <location>
        <begin position="24"/>
        <end position="90"/>
    </location>
</feature>
<keyword evidence="1" id="KW-0732">Signal</keyword>
<protein>
    <recommendedName>
        <fullName evidence="4">Secreted protein</fullName>
    </recommendedName>
</protein>
<name>A0A8S9ZV64_9BILA</name>
<evidence type="ECO:0008006" key="4">
    <source>
        <dbReference type="Google" id="ProtNLM"/>
    </source>
</evidence>
<accession>A0A8S9ZV64</accession>
<sequence>MDPLMQWIFASIFSCLVCASASTDPIVLFCTSYILSPSQSSKYRKAFCKQFKWLSVFHKPNINPVKPMHTTGIITKINMKQMAQNLRQNN</sequence>
<feature type="signal peptide" evidence="1">
    <location>
        <begin position="1"/>
        <end position="23"/>
    </location>
</feature>
<dbReference type="AlphaFoldDB" id="A0A8S9ZV64"/>
<comment type="caution">
    <text evidence="2">The sequence shown here is derived from an EMBL/GenBank/DDBJ whole genome shotgun (WGS) entry which is preliminary data.</text>
</comment>
<proteinExistence type="predicted"/>
<dbReference type="Proteomes" id="UP000605970">
    <property type="component" value="Unassembled WGS sequence"/>
</dbReference>
<gene>
    <name evidence="2" type="ORF">Mgra_00003487</name>
</gene>
<dbReference type="EMBL" id="JABEBT010000023">
    <property type="protein sequence ID" value="KAF7637098.1"/>
    <property type="molecule type" value="Genomic_DNA"/>
</dbReference>
<reference evidence="2" key="1">
    <citation type="journal article" date="2020" name="Ecol. Evol.">
        <title>Genome structure and content of the rice root-knot nematode (Meloidogyne graminicola).</title>
        <authorList>
            <person name="Phan N.T."/>
            <person name="Danchin E.G.J."/>
            <person name="Klopp C."/>
            <person name="Perfus-Barbeoch L."/>
            <person name="Kozlowski D.K."/>
            <person name="Koutsovoulos G.D."/>
            <person name="Lopez-Roques C."/>
            <person name="Bouchez O."/>
            <person name="Zahm M."/>
            <person name="Besnard G."/>
            <person name="Bellafiore S."/>
        </authorList>
    </citation>
    <scope>NUCLEOTIDE SEQUENCE</scope>
    <source>
        <strain evidence="2">VN-18</strain>
    </source>
</reference>
<evidence type="ECO:0000313" key="2">
    <source>
        <dbReference type="EMBL" id="KAF7637098.1"/>
    </source>
</evidence>
<evidence type="ECO:0000256" key="1">
    <source>
        <dbReference type="SAM" id="SignalP"/>
    </source>
</evidence>